<dbReference type="PROSITE" id="PS00059">
    <property type="entry name" value="ADH_ZINC"/>
    <property type="match status" value="1"/>
</dbReference>
<evidence type="ECO:0000256" key="2">
    <source>
        <dbReference type="ARBA" id="ARBA00022723"/>
    </source>
</evidence>
<evidence type="ECO:0000256" key="1">
    <source>
        <dbReference type="ARBA" id="ARBA00001947"/>
    </source>
</evidence>
<keyword evidence="3" id="KW-0862">Zinc</keyword>
<comment type="cofactor">
    <cofactor evidence="1">
        <name>Zn(2+)</name>
        <dbReference type="ChEBI" id="CHEBI:29105"/>
    </cofactor>
</comment>
<keyword evidence="4" id="KW-0560">Oxidoreductase</keyword>
<sequence length="349" mass="37778">MNMEAVQFDSRVKQLSLVKITVPSAPKGDQVVVQVAYSGICGTDLHIAEGAFPCKETPVILGHEFSGEVVSVGPLVKHLKPGDRVAVDPNAGCLTCDPCHNGNYHYCSGGGIDKCIGIYQDGGWAQYCIAPADQIHKLPENISLKQAGLTEPLSCVAHGWDRISPVPVGSTILILGAGIIGNLWAAVLHLQGHRKVIVSEPLEARRKLLEKLGTGYDIITPDELKVRRAKDLNWGVDIVIDCSGYAPAIEEAITLINPGGKLCIFGVSSPLAKMSVSPYLLYKNELTIIAVKVNPFSFPKALGWIEAMGNRYLDYEKLGIKTYSLKQYKEALQALKEGSIAKAMFKIDK</sequence>
<dbReference type="Pfam" id="PF16912">
    <property type="entry name" value="Glu_dehyd_C"/>
    <property type="match status" value="1"/>
</dbReference>
<dbReference type="SMART" id="SM00829">
    <property type="entry name" value="PKS_ER"/>
    <property type="match status" value="1"/>
</dbReference>
<evidence type="ECO:0000313" key="6">
    <source>
        <dbReference type="EMBL" id="KAJ9574653.1"/>
    </source>
</evidence>
<organism evidence="6 7">
    <name type="scientific">Diploptera punctata</name>
    <name type="common">Pacific beetle cockroach</name>
    <dbReference type="NCBI Taxonomy" id="6984"/>
    <lineage>
        <taxon>Eukaryota</taxon>
        <taxon>Metazoa</taxon>
        <taxon>Ecdysozoa</taxon>
        <taxon>Arthropoda</taxon>
        <taxon>Hexapoda</taxon>
        <taxon>Insecta</taxon>
        <taxon>Pterygota</taxon>
        <taxon>Neoptera</taxon>
        <taxon>Polyneoptera</taxon>
        <taxon>Dictyoptera</taxon>
        <taxon>Blattodea</taxon>
        <taxon>Blaberoidea</taxon>
        <taxon>Blaberidae</taxon>
        <taxon>Diplopterinae</taxon>
        <taxon>Diploptera</taxon>
    </lineage>
</organism>
<evidence type="ECO:0000256" key="3">
    <source>
        <dbReference type="ARBA" id="ARBA00022833"/>
    </source>
</evidence>
<dbReference type="GO" id="GO:0016491">
    <property type="term" value="F:oxidoreductase activity"/>
    <property type="evidence" value="ECO:0007669"/>
    <property type="project" value="UniProtKB-KW"/>
</dbReference>
<dbReference type="PANTHER" id="PTHR43401">
    <property type="entry name" value="L-THREONINE 3-DEHYDROGENASE"/>
    <property type="match status" value="1"/>
</dbReference>
<dbReference type="GO" id="GO:0008270">
    <property type="term" value="F:zinc ion binding"/>
    <property type="evidence" value="ECO:0007669"/>
    <property type="project" value="InterPro"/>
</dbReference>
<dbReference type="AlphaFoldDB" id="A0AAD7Z670"/>
<reference evidence="6" key="2">
    <citation type="submission" date="2023-05" db="EMBL/GenBank/DDBJ databases">
        <authorList>
            <person name="Fouks B."/>
        </authorList>
    </citation>
    <scope>NUCLEOTIDE SEQUENCE</scope>
    <source>
        <strain evidence="6">Stay&amp;Tobe</strain>
        <tissue evidence="6">Testes</tissue>
    </source>
</reference>
<name>A0AAD7Z670_DIPPU</name>
<dbReference type="InterPro" id="IPR013154">
    <property type="entry name" value="ADH-like_N"/>
</dbReference>
<proteinExistence type="predicted"/>
<dbReference type="InterPro" id="IPR031640">
    <property type="entry name" value="Glu_dehyd_C"/>
</dbReference>
<dbReference type="SUPFAM" id="SSF50129">
    <property type="entry name" value="GroES-like"/>
    <property type="match status" value="1"/>
</dbReference>
<dbReference type="InterPro" id="IPR020843">
    <property type="entry name" value="ER"/>
</dbReference>
<dbReference type="EMBL" id="JASPKZ010010272">
    <property type="protein sequence ID" value="KAJ9574653.1"/>
    <property type="molecule type" value="Genomic_DNA"/>
</dbReference>
<dbReference type="Gene3D" id="3.90.180.10">
    <property type="entry name" value="Medium-chain alcohol dehydrogenases, catalytic domain"/>
    <property type="match status" value="1"/>
</dbReference>
<evidence type="ECO:0000259" key="5">
    <source>
        <dbReference type="SMART" id="SM00829"/>
    </source>
</evidence>
<dbReference type="InterPro" id="IPR011032">
    <property type="entry name" value="GroES-like_sf"/>
</dbReference>
<dbReference type="InterPro" id="IPR036291">
    <property type="entry name" value="NAD(P)-bd_dom_sf"/>
</dbReference>
<gene>
    <name evidence="6" type="ORF">L9F63_008185</name>
</gene>
<dbReference type="Gene3D" id="3.40.50.720">
    <property type="entry name" value="NAD(P)-binding Rossmann-like Domain"/>
    <property type="match status" value="1"/>
</dbReference>
<evidence type="ECO:0000256" key="4">
    <source>
        <dbReference type="ARBA" id="ARBA00023002"/>
    </source>
</evidence>
<evidence type="ECO:0000313" key="7">
    <source>
        <dbReference type="Proteomes" id="UP001233999"/>
    </source>
</evidence>
<feature type="domain" description="Enoyl reductase (ER)" evidence="5">
    <location>
        <begin position="10"/>
        <end position="345"/>
    </location>
</feature>
<dbReference type="Proteomes" id="UP001233999">
    <property type="component" value="Unassembled WGS sequence"/>
</dbReference>
<dbReference type="InterPro" id="IPR002328">
    <property type="entry name" value="ADH_Zn_CS"/>
</dbReference>
<dbReference type="PANTHER" id="PTHR43401:SF2">
    <property type="entry name" value="L-THREONINE 3-DEHYDROGENASE"/>
    <property type="match status" value="1"/>
</dbReference>
<reference evidence="6" key="1">
    <citation type="journal article" date="2023" name="IScience">
        <title>Live-bearing cockroach genome reveals convergent evolutionary mechanisms linked to viviparity in insects and beyond.</title>
        <authorList>
            <person name="Fouks B."/>
            <person name="Harrison M.C."/>
            <person name="Mikhailova A.A."/>
            <person name="Marchal E."/>
            <person name="English S."/>
            <person name="Carruthers M."/>
            <person name="Jennings E.C."/>
            <person name="Chiamaka E.L."/>
            <person name="Frigard R.A."/>
            <person name="Pippel M."/>
            <person name="Attardo G.M."/>
            <person name="Benoit J.B."/>
            <person name="Bornberg-Bauer E."/>
            <person name="Tobe S.S."/>
        </authorList>
    </citation>
    <scope>NUCLEOTIDE SEQUENCE</scope>
    <source>
        <strain evidence="6">Stay&amp;Tobe</strain>
    </source>
</reference>
<accession>A0AAD7Z670</accession>
<protein>
    <recommendedName>
        <fullName evidence="5">Enoyl reductase (ER) domain-containing protein</fullName>
    </recommendedName>
</protein>
<dbReference type="SUPFAM" id="SSF51735">
    <property type="entry name" value="NAD(P)-binding Rossmann-fold domains"/>
    <property type="match status" value="1"/>
</dbReference>
<comment type="caution">
    <text evidence="6">The sequence shown here is derived from an EMBL/GenBank/DDBJ whole genome shotgun (WGS) entry which is preliminary data.</text>
</comment>
<dbReference type="InterPro" id="IPR050129">
    <property type="entry name" value="Zn_alcohol_dh"/>
</dbReference>
<keyword evidence="7" id="KW-1185">Reference proteome</keyword>
<dbReference type="Pfam" id="PF08240">
    <property type="entry name" value="ADH_N"/>
    <property type="match status" value="1"/>
</dbReference>
<keyword evidence="2" id="KW-0479">Metal-binding</keyword>